<dbReference type="Proteomes" id="UP000514716">
    <property type="component" value="Chromosome"/>
</dbReference>
<dbReference type="SMART" id="SM00347">
    <property type="entry name" value="HTH_MARR"/>
    <property type="match status" value="1"/>
</dbReference>
<name>A0A7D7RAX3_PLAMR</name>
<evidence type="ECO:0000313" key="6">
    <source>
        <dbReference type="Proteomes" id="UP000514716"/>
    </source>
</evidence>
<dbReference type="Gene3D" id="1.10.10.10">
    <property type="entry name" value="Winged helix-like DNA-binding domain superfamily/Winged helix DNA-binding domain"/>
    <property type="match status" value="1"/>
</dbReference>
<dbReference type="InterPro" id="IPR000835">
    <property type="entry name" value="HTH_MarR-typ"/>
</dbReference>
<keyword evidence="6" id="KW-1185">Reference proteome</keyword>
<sequence>MKEEHGVAGYMQLMLSFAEVQKNMLRIIQKSAVEAGLSIPQYSIIMTLFRCSGITQKAMAEKTFLPKSTLSQAVDGLVKEGYVTRQPMICDRREMGLELSQAGVALAEKIHRQEDGLHRVFEKASWQFTEQQLEELITAHQMISSRLTATEMEGATTCSKS</sequence>
<proteinExistence type="predicted"/>
<dbReference type="PANTHER" id="PTHR33164">
    <property type="entry name" value="TRANSCRIPTIONAL REGULATOR, MARR FAMILY"/>
    <property type="match status" value="1"/>
</dbReference>
<dbReference type="Pfam" id="PF12802">
    <property type="entry name" value="MarR_2"/>
    <property type="match status" value="1"/>
</dbReference>
<dbReference type="InterPro" id="IPR039422">
    <property type="entry name" value="MarR/SlyA-like"/>
</dbReference>
<organism evidence="5 6">
    <name type="scientific">Planococcus maritimus</name>
    <dbReference type="NCBI Taxonomy" id="192421"/>
    <lineage>
        <taxon>Bacteria</taxon>
        <taxon>Bacillati</taxon>
        <taxon>Bacillota</taxon>
        <taxon>Bacilli</taxon>
        <taxon>Bacillales</taxon>
        <taxon>Caryophanaceae</taxon>
        <taxon>Planococcus</taxon>
    </lineage>
</organism>
<evidence type="ECO:0000256" key="2">
    <source>
        <dbReference type="ARBA" id="ARBA00023125"/>
    </source>
</evidence>
<dbReference type="InterPro" id="IPR036388">
    <property type="entry name" value="WH-like_DNA-bd_sf"/>
</dbReference>
<reference evidence="5 6" key="1">
    <citation type="submission" date="2020-07" db="EMBL/GenBank/DDBJ databases">
        <title>Screening of a cold-adapted Planococcus bacterium producing protease in traditional shrimp paste and protease identification by genome sequencing.</title>
        <authorList>
            <person name="Gao R."/>
            <person name="Leng W."/>
            <person name="Chu Q."/>
            <person name="Wu X."/>
            <person name="Liu H."/>
            <person name="Li X."/>
        </authorList>
    </citation>
    <scope>NUCLEOTIDE SEQUENCE [LARGE SCALE GENOMIC DNA]</scope>
    <source>
        <strain evidence="5 6">XJ11</strain>
    </source>
</reference>
<keyword evidence="3" id="KW-0804">Transcription</keyword>
<dbReference type="InterPro" id="IPR036390">
    <property type="entry name" value="WH_DNA-bd_sf"/>
</dbReference>
<dbReference type="GO" id="GO:0003700">
    <property type="term" value="F:DNA-binding transcription factor activity"/>
    <property type="evidence" value="ECO:0007669"/>
    <property type="project" value="InterPro"/>
</dbReference>
<dbReference type="PROSITE" id="PS50995">
    <property type="entry name" value="HTH_MARR_2"/>
    <property type="match status" value="1"/>
</dbReference>
<dbReference type="PROSITE" id="PS01117">
    <property type="entry name" value="HTH_MARR_1"/>
    <property type="match status" value="1"/>
</dbReference>
<keyword evidence="1" id="KW-0805">Transcription regulation</keyword>
<evidence type="ECO:0000259" key="4">
    <source>
        <dbReference type="PROSITE" id="PS50995"/>
    </source>
</evidence>
<dbReference type="GO" id="GO:0003677">
    <property type="term" value="F:DNA binding"/>
    <property type="evidence" value="ECO:0007669"/>
    <property type="project" value="UniProtKB-KW"/>
</dbReference>
<evidence type="ECO:0000313" key="5">
    <source>
        <dbReference type="EMBL" id="QMT18138.1"/>
    </source>
</evidence>
<protein>
    <submittedName>
        <fullName evidence="5">MarR family transcriptional regulator</fullName>
    </submittedName>
</protein>
<evidence type="ECO:0000256" key="3">
    <source>
        <dbReference type="ARBA" id="ARBA00023163"/>
    </source>
</evidence>
<dbReference type="AlphaFoldDB" id="A0A7D7RAX3"/>
<gene>
    <name evidence="5" type="ORF">H1Q58_03715</name>
</gene>
<dbReference type="GO" id="GO:0006950">
    <property type="term" value="P:response to stress"/>
    <property type="evidence" value="ECO:0007669"/>
    <property type="project" value="TreeGrafter"/>
</dbReference>
<feature type="domain" description="HTH marR-type" evidence="4">
    <location>
        <begin position="10"/>
        <end position="145"/>
    </location>
</feature>
<dbReference type="RefSeq" id="WP_182092784.1">
    <property type="nucleotide sequence ID" value="NZ_CP059540.1"/>
</dbReference>
<keyword evidence="2" id="KW-0238">DNA-binding</keyword>
<accession>A0A7D7RAX3</accession>
<dbReference type="InterPro" id="IPR023187">
    <property type="entry name" value="Tscrpt_reg_MarR-type_CS"/>
</dbReference>
<dbReference type="PANTHER" id="PTHR33164:SF99">
    <property type="entry name" value="MARR FAMILY REGULATORY PROTEIN"/>
    <property type="match status" value="1"/>
</dbReference>
<dbReference type="SUPFAM" id="SSF46785">
    <property type="entry name" value="Winged helix' DNA-binding domain"/>
    <property type="match status" value="1"/>
</dbReference>
<dbReference type="KEGG" id="pdec:H1Q58_03715"/>
<dbReference type="EMBL" id="CP059540">
    <property type="protein sequence ID" value="QMT18138.1"/>
    <property type="molecule type" value="Genomic_DNA"/>
</dbReference>
<evidence type="ECO:0000256" key="1">
    <source>
        <dbReference type="ARBA" id="ARBA00023015"/>
    </source>
</evidence>